<feature type="compositionally biased region" description="Low complexity" evidence="2">
    <location>
        <begin position="222"/>
        <end position="239"/>
    </location>
</feature>
<dbReference type="GeneTree" id="ENSGT01050000247748"/>
<dbReference type="InterPro" id="IPR025066">
    <property type="entry name" value="CCDC174-like"/>
</dbReference>
<evidence type="ECO:0000256" key="2">
    <source>
        <dbReference type="SAM" id="MobiDB-lite"/>
    </source>
</evidence>
<evidence type="ECO:0000313" key="4">
    <source>
        <dbReference type="Ensembl" id="ENSHHUP00000053579.1"/>
    </source>
</evidence>
<dbReference type="Proteomes" id="UP000314982">
    <property type="component" value="Unassembled WGS sequence"/>
</dbReference>
<keyword evidence="5" id="KW-1185">Reference proteome</keyword>
<reference evidence="4" key="2">
    <citation type="submission" date="2025-08" db="UniProtKB">
        <authorList>
            <consortium name="Ensembl"/>
        </authorList>
    </citation>
    <scope>IDENTIFICATION</scope>
</reference>
<feature type="domain" description="CCDC174 alpha/beta GRSR" evidence="3">
    <location>
        <begin position="53"/>
        <end position="69"/>
    </location>
</feature>
<dbReference type="STRING" id="62062.ENSHHUP00000053579"/>
<keyword evidence="1" id="KW-0175">Coiled coil</keyword>
<feature type="region of interest" description="Disordered" evidence="2">
    <location>
        <begin position="205"/>
        <end position="239"/>
    </location>
</feature>
<dbReference type="Ensembl" id="ENSHHUT00000055450.1">
    <property type="protein sequence ID" value="ENSHHUP00000053579.1"/>
    <property type="gene ID" value="ENSHHUG00000032158.1"/>
</dbReference>
<evidence type="ECO:0000313" key="5">
    <source>
        <dbReference type="Proteomes" id="UP000314982"/>
    </source>
</evidence>
<dbReference type="InterPro" id="IPR057464">
    <property type="entry name" value="CCDC174_GRSR"/>
</dbReference>
<sequence length="239" mass="27592">GITVLFSIVSDETTFLVDLSRRESCPMREMIDRAPPPTHPPRTQARNGNVCTGGRSWRCMKKDLPGFKKLLFLMFLHRRDPAEKDLLSEDMRRELQRQDWEMEEEEEAMNRPVGPIHYEDIREQGCCSQPPQPLRLGPSSLLIKVEVEIQERRDTKSGVPHVREWDRGKVDFFGKWTSRRRDDSESEFTPRSVYFSDVKRQGYGKWWSEGQGGGHKEPPQAKPKSSSLPQPQSSTPVPS</sequence>
<organism evidence="4 5">
    <name type="scientific">Hucho hucho</name>
    <name type="common">huchen</name>
    <dbReference type="NCBI Taxonomy" id="62062"/>
    <lineage>
        <taxon>Eukaryota</taxon>
        <taxon>Metazoa</taxon>
        <taxon>Chordata</taxon>
        <taxon>Craniata</taxon>
        <taxon>Vertebrata</taxon>
        <taxon>Euteleostomi</taxon>
        <taxon>Actinopterygii</taxon>
        <taxon>Neopterygii</taxon>
        <taxon>Teleostei</taxon>
        <taxon>Protacanthopterygii</taxon>
        <taxon>Salmoniformes</taxon>
        <taxon>Salmonidae</taxon>
        <taxon>Salmoninae</taxon>
        <taxon>Hucho</taxon>
    </lineage>
</organism>
<dbReference type="PANTHER" id="PTHR15885">
    <property type="entry name" value="COILED-COIL DOMAIN-CONTAINING PROTEIN 174"/>
    <property type="match status" value="1"/>
</dbReference>
<evidence type="ECO:0000256" key="1">
    <source>
        <dbReference type="ARBA" id="ARBA00023054"/>
    </source>
</evidence>
<accession>A0A4W5NXF5</accession>
<proteinExistence type="predicted"/>
<dbReference type="Pfam" id="PF25449">
    <property type="entry name" value="CCDC174_GRSR"/>
    <property type="match status" value="1"/>
</dbReference>
<dbReference type="GO" id="GO:0005634">
    <property type="term" value="C:nucleus"/>
    <property type="evidence" value="ECO:0007669"/>
    <property type="project" value="TreeGrafter"/>
</dbReference>
<dbReference type="PANTHER" id="PTHR15885:SF1">
    <property type="entry name" value="COILED-COIL DOMAIN-CONTAINING PROTEIN 174"/>
    <property type="match status" value="1"/>
</dbReference>
<protein>
    <recommendedName>
        <fullName evidence="3">CCDC174 alpha/beta GRSR domain-containing protein</fullName>
    </recommendedName>
</protein>
<evidence type="ECO:0000259" key="3">
    <source>
        <dbReference type="Pfam" id="PF25449"/>
    </source>
</evidence>
<reference evidence="4" key="3">
    <citation type="submission" date="2025-09" db="UniProtKB">
        <authorList>
            <consortium name="Ensembl"/>
        </authorList>
    </citation>
    <scope>IDENTIFICATION</scope>
</reference>
<name>A0A4W5NXF5_9TELE</name>
<dbReference type="AlphaFoldDB" id="A0A4W5NXF5"/>
<reference evidence="5" key="1">
    <citation type="submission" date="2018-06" db="EMBL/GenBank/DDBJ databases">
        <title>Genome assembly of Danube salmon.</title>
        <authorList>
            <person name="Macqueen D.J."/>
            <person name="Gundappa M.K."/>
        </authorList>
    </citation>
    <scope>NUCLEOTIDE SEQUENCE [LARGE SCALE GENOMIC DNA]</scope>
</reference>